<organism evidence="1">
    <name type="scientific">Lepeophtheirus salmonis</name>
    <name type="common">Salmon louse</name>
    <name type="synonym">Caligus salmonis</name>
    <dbReference type="NCBI Taxonomy" id="72036"/>
    <lineage>
        <taxon>Eukaryota</taxon>
        <taxon>Metazoa</taxon>
        <taxon>Ecdysozoa</taxon>
        <taxon>Arthropoda</taxon>
        <taxon>Crustacea</taxon>
        <taxon>Multicrustacea</taxon>
        <taxon>Hexanauplia</taxon>
        <taxon>Copepoda</taxon>
        <taxon>Siphonostomatoida</taxon>
        <taxon>Caligidae</taxon>
        <taxon>Lepeophtheirus</taxon>
    </lineage>
</organism>
<name>A0A0K2T6Z4_LEPSM</name>
<protein>
    <submittedName>
        <fullName evidence="1">Uncharacterized protein</fullName>
    </submittedName>
</protein>
<dbReference type="EMBL" id="HACA01003981">
    <property type="protein sequence ID" value="CDW21342.1"/>
    <property type="molecule type" value="Transcribed_RNA"/>
</dbReference>
<sequence length="50" mass="6082">MLHTKRLQDFINLHCFFLIKNVYKDYKQTYFALLIYKKVVIILKVSNSET</sequence>
<dbReference type="AlphaFoldDB" id="A0A0K2T6Z4"/>
<evidence type="ECO:0000313" key="1">
    <source>
        <dbReference type="EMBL" id="CDW21342.1"/>
    </source>
</evidence>
<accession>A0A0K2T6Z4</accession>
<proteinExistence type="predicted"/>
<reference evidence="1" key="1">
    <citation type="submission" date="2014-05" db="EMBL/GenBank/DDBJ databases">
        <authorList>
            <person name="Chronopoulou M."/>
        </authorList>
    </citation>
    <scope>NUCLEOTIDE SEQUENCE</scope>
    <source>
        <tissue evidence="1">Whole organism</tissue>
    </source>
</reference>